<evidence type="ECO:0000256" key="1">
    <source>
        <dbReference type="ARBA" id="ARBA00001947"/>
    </source>
</evidence>
<reference evidence="14 15" key="1">
    <citation type="submission" date="2021-06" db="EMBL/GenBank/DDBJ databases">
        <title>A haploid diamondback moth (Plutella xylostella L.) genome assembly resolves 31 chromosomes and identifies a diamide resistance mutation.</title>
        <authorList>
            <person name="Ward C.M."/>
            <person name="Perry K.D."/>
            <person name="Baker G."/>
            <person name="Powis K."/>
            <person name="Heckel D.G."/>
            <person name="Baxter S.W."/>
        </authorList>
    </citation>
    <scope>NUCLEOTIDE SEQUENCE [LARGE SCALE GENOMIC DNA]</scope>
    <source>
        <strain evidence="14 15">LV</strain>
        <tissue evidence="14">Single pupa</tissue>
    </source>
</reference>
<dbReference type="SMART" id="SM00631">
    <property type="entry name" value="Zn_pept"/>
    <property type="match status" value="1"/>
</dbReference>
<evidence type="ECO:0000256" key="7">
    <source>
        <dbReference type="ARBA" id="ARBA00022801"/>
    </source>
</evidence>
<dbReference type="SUPFAM" id="SSF53187">
    <property type="entry name" value="Zn-dependent exopeptidases"/>
    <property type="match status" value="1"/>
</dbReference>
<feature type="active site" description="Proton donor/acceptor" evidence="11">
    <location>
        <position position="382"/>
    </location>
</feature>
<keyword evidence="7" id="KW-0378">Hydrolase</keyword>
<evidence type="ECO:0000256" key="9">
    <source>
        <dbReference type="ARBA" id="ARBA00023049"/>
    </source>
</evidence>
<dbReference type="Gene3D" id="3.30.70.340">
    <property type="entry name" value="Metallocarboxypeptidase-like"/>
    <property type="match status" value="1"/>
</dbReference>
<feature type="signal peptide" evidence="12">
    <location>
        <begin position="1"/>
        <end position="19"/>
    </location>
</feature>
<keyword evidence="9" id="KW-0482">Metalloprotease</keyword>
<dbReference type="InterPro" id="IPR036990">
    <property type="entry name" value="M14A-like_propep"/>
</dbReference>
<dbReference type="InterPro" id="IPR003146">
    <property type="entry name" value="M14A_act_pep"/>
</dbReference>
<evidence type="ECO:0000313" key="15">
    <source>
        <dbReference type="Proteomes" id="UP000823941"/>
    </source>
</evidence>
<evidence type="ECO:0000256" key="2">
    <source>
        <dbReference type="ARBA" id="ARBA00005988"/>
    </source>
</evidence>
<keyword evidence="10" id="KW-1015">Disulfide bond</keyword>
<protein>
    <recommendedName>
        <fullName evidence="13">Peptidase M14 domain-containing protein</fullName>
    </recommendedName>
</protein>
<organism evidence="14 15">
    <name type="scientific">Plutella xylostella</name>
    <name type="common">Diamondback moth</name>
    <name type="synonym">Plutella maculipennis</name>
    <dbReference type="NCBI Taxonomy" id="51655"/>
    <lineage>
        <taxon>Eukaryota</taxon>
        <taxon>Metazoa</taxon>
        <taxon>Ecdysozoa</taxon>
        <taxon>Arthropoda</taxon>
        <taxon>Hexapoda</taxon>
        <taxon>Insecta</taxon>
        <taxon>Pterygota</taxon>
        <taxon>Neoptera</taxon>
        <taxon>Endopterygota</taxon>
        <taxon>Lepidoptera</taxon>
        <taxon>Glossata</taxon>
        <taxon>Ditrysia</taxon>
        <taxon>Yponomeutoidea</taxon>
        <taxon>Plutellidae</taxon>
        <taxon>Plutella</taxon>
    </lineage>
</organism>
<dbReference type="Proteomes" id="UP000823941">
    <property type="component" value="Chromosome 19"/>
</dbReference>
<keyword evidence="8" id="KW-0862">Zinc</keyword>
<name>A0ABQ7Q849_PLUXY</name>
<evidence type="ECO:0000256" key="6">
    <source>
        <dbReference type="ARBA" id="ARBA00022729"/>
    </source>
</evidence>
<dbReference type="PANTHER" id="PTHR11705">
    <property type="entry name" value="PROTEASE FAMILY M14 CARBOXYPEPTIDASE A,B"/>
    <property type="match status" value="1"/>
</dbReference>
<keyword evidence="5" id="KW-0479">Metal-binding</keyword>
<evidence type="ECO:0000313" key="14">
    <source>
        <dbReference type="EMBL" id="KAG7301408.1"/>
    </source>
</evidence>
<feature type="chain" id="PRO_5045199089" description="Peptidase M14 domain-containing protein" evidence="12">
    <location>
        <begin position="20"/>
        <end position="427"/>
    </location>
</feature>
<comment type="similarity">
    <text evidence="2 11">Belongs to the peptidase M14 family.</text>
</comment>
<dbReference type="PRINTS" id="PR00765">
    <property type="entry name" value="CRBOXYPTASEA"/>
</dbReference>
<dbReference type="Pfam" id="PF02244">
    <property type="entry name" value="Propep_M14"/>
    <property type="match status" value="1"/>
</dbReference>
<comment type="cofactor">
    <cofactor evidence="1">
        <name>Zn(2+)</name>
        <dbReference type="ChEBI" id="CHEBI:29105"/>
    </cofactor>
</comment>
<dbReference type="SUPFAM" id="SSF54897">
    <property type="entry name" value="Protease propeptides/inhibitors"/>
    <property type="match status" value="1"/>
</dbReference>
<evidence type="ECO:0000256" key="3">
    <source>
        <dbReference type="ARBA" id="ARBA00022645"/>
    </source>
</evidence>
<keyword evidence="6 12" id="KW-0732">Signal</keyword>
<evidence type="ECO:0000256" key="10">
    <source>
        <dbReference type="ARBA" id="ARBA00023157"/>
    </source>
</evidence>
<dbReference type="Gene3D" id="3.40.630.10">
    <property type="entry name" value="Zn peptidases"/>
    <property type="match status" value="1"/>
</dbReference>
<accession>A0ABQ7Q849</accession>
<gene>
    <name evidence="14" type="ORF">JYU34_014353</name>
</gene>
<dbReference type="Pfam" id="PF00246">
    <property type="entry name" value="Peptidase_M14"/>
    <property type="match status" value="1"/>
</dbReference>
<keyword evidence="15" id="KW-1185">Reference proteome</keyword>
<dbReference type="PANTHER" id="PTHR11705:SF140">
    <property type="entry name" value="FI02848P-RELATED"/>
    <property type="match status" value="1"/>
</dbReference>
<dbReference type="InterPro" id="IPR000834">
    <property type="entry name" value="Peptidase_M14"/>
</dbReference>
<evidence type="ECO:0000256" key="12">
    <source>
        <dbReference type="SAM" id="SignalP"/>
    </source>
</evidence>
<evidence type="ECO:0000256" key="11">
    <source>
        <dbReference type="PROSITE-ProRule" id="PRU01379"/>
    </source>
</evidence>
<evidence type="ECO:0000256" key="5">
    <source>
        <dbReference type="ARBA" id="ARBA00022723"/>
    </source>
</evidence>
<evidence type="ECO:0000256" key="4">
    <source>
        <dbReference type="ARBA" id="ARBA00022670"/>
    </source>
</evidence>
<proteinExistence type="inferred from homology"/>
<evidence type="ECO:0000256" key="8">
    <source>
        <dbReference type="ARBA" id="ARBA00022833"/>
    </source>
</evidence>
<feature type="domain" description="Peptidase M14" evidence="13">
    <location>
        <begin position="119"/>
        <end position="414"/>
    </location>
</feature>
<evidence type="ECO:0000259" key="13">
    <source>
        <dbReference type="PROSITE" id="PS52035"/>
    </source>
</evidence>
<comment type="caution">
    <text evidence="14">The sequence shown here is derived from an EMBL/GenBank/DDBJ whole genome shotgun (WGS) entry which is preliminary data.</text>
</comment>
<keyword evidence="4" id="KW-0645">Protease</keyword>
<sequence>MMRWTILFGILGLSWHVKCEEGLKYDNHSLVRLIPKTEQQLTAVHQLPDAGEMEVLKRSRMVNDSFDILVPEMKKVYMEDFAKEHGMDFHVKEDNYGRSFAPVQRSGRRRSNQRLNIFGYNSFDTINAFLEQTAAAHPGLAQVQPLKRSSQGRQLKLMKISTNPGANNPIIFVDAGIHAREWAAPAMAVYLIHRLTSDPAAREEELNGVDWYILPNVNPDGYEFTRYSRGNRLWRKTRSRSSARSDCFGVDGNRNYGFKWGVSGVSRDPCNQETYAGPEPFSEPETRMVRDVMMENAKRLKLYVSLHSYGNYLVYPWGYTGASLPDDWRKLDTLAHKVSKAIVGAGGSPLKVLSAGHWYPAAGGSDDYAYGVVGVPYSYTMELTDGYEFQLPAKMLPKLLPQFYEGFKEFARNIRSEFGTVRSRDAE</sequence>
<dbReference type="EMBL" id="JAHIBW010000019">
    <property type="protein sequence ID" value="KAG7301408.1"/>
    <property type="molecule type" value="Genomic_DNA"/>
</dbReference>
<dbReference type="PROSITE" id="PS52035">
    <property type="entry name" value="PEPTIDASE_M14"/>
    <property type="match status" value="1"/>
</dbReference>
<keyword evidence="3" id="KW-0121">Carboxypeptidase</keyword>